<organism evidence="1 2">
    <name type="scientific">Diversispora epigaea</name>
    <dbReference type="NCBI Taxonomy" id="1348612"/>
    <lineage>
        <taxon>Eukaryota</taxon>
        <taxon>Fungi</taxon>
        <taxon>Fungi incertae sedis</taxon>
        <taxon>Mucoromycota</taxon>
        <taxon>Glomeromycotina</taxon>
        <taxon>Glomeromycetes</taxon>
        <taxon>Diversisporales</taxon>
        <taxon>Diversisporaceae</taxon>
        <taxon>Diversispora</taxon>
    </lineage>
</organism>
<evidence type="ECO:0000313" key="1">
    <source>
        <dbReference type="EMBL" id="RHZ67605.1"/>
    </source>
</evidence>
<dbReference type="Proteomes" id="UP000266861">
    <property type="component" value="Unassembled WGS sequence"/>
</dbReference>
<reference evidence="1 2" key="1">
    <citation type="submission" date="2018-08" db="EMBL/GenBank/DDBJ databases">
        <title>Genome and evolution of the arbuscular mycorrhizal fungus Diversispora epigaea (formerly Glomus versiforme) and its bacterial endosymbionts.</title>
        <authorList>
            <person name="Sun X."/>
            <person name="Fei Z."/>
            <person name="Harrison M."/>
        </authorList>
    </citation>
    <scope>NUCLEOTIDE SEQUENCE [LARGE SCALE GENOMIC DNA]</scope>
    <source>
        <strain evidence="1 2">IT104</strain>
    </source>
</reference>
<evidence type="ECO:0008006" key="3">
    <source>
        <dbReference type="Google" id="ProtNLM"/>
    </source>
</evidence>
<protein>
    <recommendedName>
        <fullName evidence="3">TLDc domain-containing protein</fullName>
    </recommendedName>
</protein>
<evidence type="ECO:0000313" key="2">
    <source>
        <dbReference type="Proteomes" id="UP000266861"/>
    </source>
</evidence>
<sequence length="147" mass="16961">MNLRIILLNGELHKILHCPPLIQKKGQRNFEALKITLQHSGTFSTPELPSRGREWKILNHNQQRTCPCRRTFDRKSTTYSLSNIPEFQLILRGSRDGFRPKTFWEMCIGYAGTIALANVVGTDEIVSGYNPLAWDNSTNNIYIENKW</sequence>
<dbReference type="OrthoDB" id="5953547at2759"/>
<proteinExistence type="predicted"/>
<comment type="caution">
    <text evidence="1">The sequence shown here is derived from an EMBL/GenBank/DDBJ whole genome shotgun (WGS) entry which is preliminary data.</text>
</comment>
<gene>
    <name evidence="1" type="ORF">Glove_300g13</name>
</gene>
<name>A0A397HWL0_9GLOM</name>
<accession>A0A397HWL0</accession>
<keyword evidence="2" id="KW-1185">Reference proteome</keyword>
<dbReference type="AlphaFoldDB" id="A0A397HWL0"/>
<dbReference type="EMBL" id="PQFF01000274">
    <property type="protein sequence ID" value="RHZ67605.1"/>
    <property type="molecule type" value="Genomic_DNA"/>
</dbReference>